<dbReference type="SUPFAM" id="SSF48179">
    <property type="entry name" value="6-phosphogluconate dehydrogenase C-terminal domain-like"/>
    <property type="match status" value="2"/>
</dbReference>
<dbReference type="EC" id="4.2.1.17" evidence="4"/>
<evidence type="ECO:0000259" key="14">
    <source>
        <dbReference type="Pfam" id="PF02737"/>
    </source>
</evidence>
<dbReference type="InterPro" id="IPR029045">
    <property type="entry name" value="ClpP/crotonase-like_dom_sf"/>
</dbReference>
<keyword evidence="11" id="KW-0511">Multifunctional enzyme</keyword>
<gene>
    <name evidence="15" type="primary">fadB</name>
    <name evidence="15" type="ORF">IOQ59_07875</name>
</gene>
<comment type="similarity">
    <text evidence="2">In the central section; belongs to the 3-hydroxyacyl-CoA dehydrogenase family.</text>
</comment>
<dbReference type="InterPro" id="IPR008927">
    <property type="entry name" value="6-PGluconate_DH-like_C_sf"/>
</dbReference>
<evidence type="ECO:0000256" key="4">
    <source>
        <dbReference type="ARBA" id="ARBA00012076"/>
    </source>
</evidence>
<comment type="catalytic activity">
    <reaction evidence="12">
        <text>a (3S)-3-hydroxyacyl-CoA + NAD(+) = a 3-oxoacyl-CoA + NADH + H(+)</text>
        <dbReference type="Rhea" id="RHEA:22432"/>
        <dbReference type="ChEBI" id="CHEBI:15378"/>
        <dbReference type="ChEBI" id="CHEBI:57318"/>
        <dbReference type="ChEBI" id="CHEBI:57540"/>
        <dbReference type="ChEBI" id="CHEBI:57945"/>
        <dbReference type="ChEBI" id="CHEBI:90726"/>
        <dbReference type="EC" id="1.1.1.35"/>
    </reaction>
</comment>
<keyword evidence="8" id="KW-0520">NAD</keyword>
<evidence type="ECO:0000313" key="16">
    <source>
        <dbReference type="Proteomes" id="UP000640333"/>
    </source>
</evidence>
<evidence type="ECO:0000256" key="8">
    <source>
        <dbReference type="ARBA" id="ARBA00023027"/>
    </source>
</evidence>
<dbReference type="Gene3D" id="3.90.226.10">
    <property type="entry name" value="2-enoyl-CoA Hydratase, Chain A, domain 1"/>
    <property type="match status" value="1"/>
</dbReference>
<dbReference type="AlphaFoldDB" id="A0A8J7FD17"/>
<organism evidence="15 16">
    <name type="scientific">Pontibacterium sinense</name>
    <dbReference type="NCBI Taxonomy" id="2781979"/>
    <lineage>
        <taxon>Bacteria</taxon>
        <taxon>Pseudomonadati</taxon>
        <taxon>Pseudomonadota</taxon>
        <taxon>Gammaproteobacteria</taxon>
        <taxon>Oceanospirillales</taxon>
        <taxon>Oceanospirillaceae</taxon>
        <taxon>Pontibacterium</taxon>
    </lineage>
</organism>
<dbReference type="CDD" id="cd06558">
    <property type="entry name" value="crotonase-like"/>
    <property type="match status" value="1"/>
</dbReference>
<evidence type="ECO:0000256" key="12">
    <source>
        <dbReference type="ARBA" id="ARBA00049556"/>
    </source>
</evidence>
<proteinExistence type="inferred from homology"/>
<protein>
    <recommendedName>
        <fullName evidence="4">enoyl-CoA hydratase</fullName>
        <ecNumber evidence="4">4.2.1.17</ecNumber>
    </recommendedName>
</protein>
<keyword evidence="10" id="KW-0456">Lyase</keyword>
<feature type="domain" description="3-hydroxyacyl-CoA dehydrogenase NAD binding" evidence="14">
    <location>
        <begin position="316"/>
        <end position="493"/>
    </location>
</feature>
<name>A0A8J7FD17_9GAMM</name>
<dbReference type="InterPro" id="IPR050136">
    <property type="entry name" value="FA_oxidation_alpha_subunit"/>
</dbReference>
<dbReference type="Pfam" id="PF02737">
    <property type="entry name" value="3HCDH_N"/>
    <property type="match status" value="1"/>
</dbReference>
<dbReference type="PROSITE" id="PS00067">
    <property type="entry name" value="3HCDH"/>
    <property type="match status" value="1"/>
</dbReference>
<comment type="pathway">
    <text evidence="1">Lipid metabolism; fatty acid beta-oxidation.</text>
</comment>
<keyword evidence="6" id="KW-0442">Lipid degradation</keyword>
<dbReference type="Pfam" id="PF00725">
    <property type="entry name" value="3HCDH"/>
    <property type="match status" value="2"/>
</dbReference>
<evidence type="ECO:0000259" key="13">
    <source>
        <dbReference type="Pfam" id="PF00725"/>
    </source>
</evidence>
<evidence type="ECO:0000256" key="11">
    <source>
        <dbReference type="ARBA" id="ARBA00023268"/>
    </source>
</evidence>
<evidence type="ECO:0000256" key="1">
    <source>
        <dbReference type="ARBA" id="ARBA00005005"/>
    </source>
</evidence>
<dbReference type="EMBL" id="JADEYS010000006">
    <property type="protein sequence ID" value="MBE9397174.1"/>
    <property type="molecule type" value="Genomic_DNA"/>
</dbReference>
<dbReference type="InterPro" id="IPR006180">
    <property type="entry name" value="3-OHacyl-CoA_DH_CS"/>
</dbReference>
<dbReference type="NCBIfam" id="NF008727">
    <property type="entry name" value="PRK11730.1"/>
    <property type="match status" value="1"/>
</dbReference>
<dbReference type="RefSeq" id="WP_193952720.1">
    <property type="nucleotide sequence ID" value="NZ_JADEYS010000006.1"/>
</dbReference>
<keyword evidence="9" id="KW-0443">Lipid metabolism</keyword>
<comment type="similarity">
    <text evidence="3">In the N-terminal section; belongs to the enoyl-CoA hydratase/isomerase family.</text>
</comment>
<dbReference type="SUPFAM" id="SSF51735">
    <property type="entry name" value="NAD(P)-binding Rossmann-fold domains"/>
    <property type="match status" value="1"/>
</dbReference>
<dbReference type="GO" id="GO:0070403">
    <property type="term" value="F:NAD+ binding"/>
    <property type="evidence" value="ECO:0007669"/>
    <property type="project" value="InterPro"/>
</dbReference>
<keyword evidence="7" id="KW-0560">Oxidoreductase</keyword>
<dbReference type="Gene3D" id="3.40.50.720">
    <property type="entry name" value="NAD(P)-binding Rossmann-like Domain"/>
    <property type="match status" value="1"/>
</dbReference>
<dbReference type="GO" id="GO:0004300">
    <property type="term" value="F:enoyl-CoA hydratase activity"/>
    <property type="evidence" value="ECO:0007669"/>
    <property type="project" value="UniProtKB-EC"/>
</dbReference>
<evidence type="ECO:0000256" key="10">
    <source>
        <dbReference type="ARBA" id="ARBA00023239"/>
    </source>
</evidence>
<dbReference type="PANTHER" id="PTHR43612:SF3">
    <property type="entry name" value="TRIFUNCTIONAL ENZYME SUBUNIT ALPHA, MITOCHONDRIAL"/>
    <property type="match status" value="1"/>
</dbReference>
<evidence type="ECO:0000256" key="7">
    <source>
        <dbReference type="ARBA" id="ARBA00023002"/>
    </source>
</evidence>
<dbReference type="UniPathway" id="UPA00659"/>
<evidence type="ECO:0000256" key="3">
    <source>
        <dbReference type="ARBA" id="ARBA00008750"/>
    </source>
</evidence>
<reference evidence="15" key="1">
    <citation type="submission" date="2020-10" db="EMBL/GenBank/DDBJ databases">
        <title>Bacterium isolated from coastal waters sediment.</title>
        <authorList>
            <person name="Chen R.-J."/>
            <person name="Lu D.-C."/>
            <person name="Zhu K.-L."/>
            <person name="Du Z.-J."/>
        </authorList>
    </citation>
    <scope>NUCLEOTIDE SEQUENCE</scope>
    <source>
        <strain evidence="15">N1Y112</strain>
    </source>
</reference>
<dbReference type="PANTHER" id="PTHR43612">
    <property type="entry name" value="TRIFUNCTIONAL ENZYME SUBUNIT ALPHA"/>
    <property type="match status" value="1"/>
</dbReference>
<dbReference type="SUPFAM" id="SSF52096">
    <property type="entry name" value="ClpP/crotonase"/>
    <property type="match status" value="1"/>
</dbReference>
<evidence type="ECO:0000313" key="15">
    <source>
        <dbReference type="EMBL" id="MBE9397174.1"/>
    </source>
</evidence>
<dbReference type="GO" id="GO:0006635">
    <property type="term" value="P:fatty acid beta-oxidation"/>
    <property type="evidence" value="ECO:0007669"/>
    <property type="project" value="UniProtKB-UniPathway"/>
</dbReference>
<dbReference type="InterPro" id="IPR036291">
    <property type="entry name" value="NAD(P)-bd_dom_sf"/>
</dbReference>
<feature type="domain" description="3-hydroxyacyl-CoA dehydrogenase C-terminal" evidence="13">
    <location>
        <begin position="495"/>
        <end position="590"/>
    </location>
</feature>
<keyword evidence="5" id="KW-0276">Fatty acid metabolism</keyword>
<dbReference type="InterPro" id="IPR001753">
    <property type="entry name" value="Enoyl-CoA_hydra/iso"/>
</dbReference>
<evidence type="ECO:0000256" key="5">
    <source>
        <dbReference type="ARBA" id="ARBA00022832"/>
    </source>
</evidence>
<evidence type="ECO:0000256" key="9">
    <source>
        <dbReference type="ARBA" id="ARBA00023098"/>
    </source>
</evidence>
<dbReference type="FunFam" id="3.40.50.720:FF:000009">
    <property type="entry name" value="Fatty oxidation complex, alpha subunit"/>
    <property type="match status" value="1"/>
</dbReference>
<sequence length="712" mass="76858">MYNGQAISLTSIDNGVVELRFDLQGESVNKLNNLTLKELGEAVSLLEETPDVKGLLISSAKPAFIVGADITEFQNNFSLTPDALKAWINETHKTFRALENLPFPTVVAINGMALGGGFELALSADFRVLAADARVGLPEVNLGICPGWGGTVRLSRLIGTEAALQWTLTGKPQKPQVALEQGAVDAVAAPDALCQEALSVLQAAITGEKSHAQNRARKQQPLVDSAAVRTELADLQDQYGKKLDPNYPAAGVILATVTQHSTLDFAEALNTELDSLVTLAHSDSAKSLIGLFMNDQLLKKQSKRWCKQAAPVKQSAVLGAGIMGGGVAYQSASTGTPILMKDIREEALDLGVKTASKLLDRKIAKGRLDDAGKTAVMDAITPTLDYKDFWAVDLVVEAVVENPVVKAAVLADVERAVPDDAVLASNTSTISIDSLAESVARPEQFCGMHFFNPVHLMPLVEVIRGSKTSNQTIARTVAYATAMGKTPIVVNDCPGFLVNRILFPYFNAFNRLLIDGVDFQRIDRVMEQFGWPMGPAYLADVVGIDTLVHADHVMQAGFPERMGHDADVIAEALLAADCLGQKNGKGFYEYGVDDDGRRYKEPAGLARQLIADRVTQSLDISDQEIIDRMMIPMCLEAVRCLEDGIVETATEVDMGLILGLGFPRFHGGALRYIDTLGLDVFAVKAEANQQHGALYQLTDGFKAMLAEKRTFY</sequence>
<dbReference type="Gene3D" id="1.10.1040.50">
    <property type="match status" value="1"/>
</dbReference>
<evidence type="ECO:0000256" key="6">
    <source>
        <dbReference type="ARBA" id="ARBA00022963"/>
    </source>
</evidence>
<dbReference type="InterPro" id="IPR006108">
    <property type="entry name" value="3HC_DH_C"/>
</dbReference>
<evidence type="ECO:0000256" key="2">
    <source>
        <dbReference type="ARBA" id="ARBA00007005"/>
    </source>
</evidence>
<dbReference type="InterPro" id="IPR006176">
    <property type="entry name" value="3-OHacyl-CoA_DH_NAD-bd"/>
</dbReference>
<comment type="caution">
    <text evidence="15">The sequence shown here is derived from an EMBL/GenBank/DDBJ whole genome shotgun (WGS) entry which is preliminary data.</text>
</comment>
<keyword evidence="16" id="KW-1185">Reference proteome</keyword>
<dbReference type="Pfam" id="PF00378">
    <property type="entry name" value="ECH_1"/>
    <property type="match status" value="1"/>
</dbReference>
<feature type="domain" description="3-hydroxyacyl-CoA dehydrogenase C-terminal" evidence="13">
    <location>
        <begin position="625"/>
        <end position="686"/>
    </location>
</feature>
<dbReference type="GO" id="GO:0016509">
    <property type="term" value="F:long-chain (3S)-3-hydroxyacyl-CoA dehydrogenase (NAD+) activity"/>
    <property type="evidence" value="ECO:0007669"/>
    <property type="project" value="TreeGrafter"/>
</dbReference>
<accession>A0A8J7FD17</accession>
<dbReference type="Proteomes" id="UP000640333">
    <property type="component" value="Unassembled WGS sequence"/>
</dbReference>